<dbReference type="EMBL" id="OB793153">
    <property type="protein sequence ID" value="CAD7426259.1"/>
    <property type="molecule type" value="Genomic_DNA"/>
</dbReference>
<dbReference type="Gene3D" id="1.25.40.10">
    <property type="entry name" value="Tetratricopeptide repeat domain"/>
    <property type="match status" value="1"/>
</dbReference>
<protein>
    <recommendedName>
        <fullName evidence="2">Tetratricopeptide repeat protein</fullName>
    </recommendedName>
</protein>
<accession>A0A7R9E2P9</accession>
<dbReference type="AlphaFoldDB" id="A0A7R9E2P9"/>
<proteinExistence type="predicted"/>
<reference evidence="1" key="1">
    <citation type="submission" date="2020-11" db="EMBL/GenBank/DDBJ databases">
        <authorList>
            <person name="Tran Van P."/>
        </authorList>
    </citation>
    <scope>NUCLEOTIDE SEQUENCE</scope>
</reference>
<evidence type="ECO:0008006" key="2">
    <source>
        <dbReference type="Google" id="ProtNLM"/>
    </source>
</evidence>
<sequence length="495" mass="57192">MASSESSPLVDELGDAFSQVNLNKNADDIDTCVSSSIPEVDESLKVKESELLKELQSLQCPFVWKPLVYVGCDIFTKIKNKEEEVDSDEEETFEWRKFILNLVLSYEYFKCDDIIRALEKIRENEAIVLSFIPIGSLKKFYVSTQDALYHVVLASKAYIQFQSQEFDETRQILARIKKECDMTDHCKAALFGIHGACLMEYGQIGNKAALEYLEKAVNIDPGQAEWSFLLGKCLGRIRRFERYSDIPTKQELNALEKAATMEENSSYIIFLAQAYREAAFRTALRLRGESGRINIRCAFGFFKLPYPYQNKALAKKCIDKALTLLPDNLMALHYAGMIAERFENDCPKAKTYYLRSGERGNYGAYMDLFKIKQRESKNYDPISDLKMLLEKFKEGSRTLETLCQIGSYHLLVKNDLEKAFYYWKKAIEIDPEHSNLKEHTFKFARSSPMNIYTVLRDKARLALRRKTDFTKEQQDLFQEIIQLCDEKASDSSIFK</sequence>
<evidence type="ECO:0000313" key="1">
    <source>
        <dbReference type="EMBL" id="CAD7426259.1"/>
    </source>
</evidence>
<dbReference type="InterPro" id="IPR011990">
    <property type="entry name" value="TPR-like_helical_dom_sf"/>
</dbReference>
<gene>
    <name evidence="1" type="ORF">TMSB3V08_LOCUS3152</name>
</gene>
<name>A0A7R9E2P9_9NEOP</name>
<dbReference type="SUPFAM" id="SSF48452">
    <property type="entry name" value="TPR-like"/>
    <property type="match status" value="1"/>
</dbReference>
<organism evidence="1">
    <name type="scientific">Timema monikensis</name>
    <dbReference type="NCBI Taxonomy" id="170555"/>
    <lineage>
        <taxon>Eukaryota</taxon>
        <taxon>Metazoa</taxon>
        <taxon>Ecdysozoa</taxon>
        <taxon>Arthropoda</taxon>
        <taxon>Hexapoda</taxon>
        <taxon>Insecta</taxon>
        <taxon>Pterygota</taxon>
        <taxon>Neoptera</taxon>
        <taxon>Polyneoptera</taxon>
        <taxon>Phasmatodea</taxon>
        <taxon>Timematodea</taxon>
        <taxon>Timematoidea</taxon>
        <taxon>Timematidae</taxon>
        <taxon>Timema</taxon>
    </lineage>
</organism>